<gene>
    <name evidence="2" type="ORF">GRF29_1g33125</name>
</gene>
<name>A0AAN6M7Q9_9PLEO</name>
<reference evidence="2 3" key="1">
    <citation type="submission" date="2021-02" db="EMBL/GenBank/DDBJ databases">
        <title>Genome assembly of Pseudopithomyces chartarum.</title>
        <authorList>
            <person name="Jauregui R."/>
            <person name="Singh J."/>
            <person name="Voisey C."/>
        </authorList>
    </citation>
    <scope>NUCLEOTIDE SEQUENCE [LARGE SCALE GENOMIC DNA]</scope>
    <source>
        <strain evidence="2 3">AGR01</strain>
    </source>
</reference>
<dbReference type="EMBL" id="WVTA01000001">
    <property type="protein sequence ID" value="KAK3216537.1"/>
    <property type="molecule type" value="Genomic_DNA"/>
</dbReference>
<proteinExistence type="predicted"/>
<organism evidence="2 3">
    <name type="scientific">Pseudopithomyces chartarum</name>
    <dbReference type="NCBI Taxonomy" id="1892770"/>
    <lineage>
        <taxon>Eukaryota</taxon>
        <taxon>Fungi</taxon>
        <taxon>Dikarya</taxon>
        <taxon>Ascomycota</taxon>
        <taxon>Pezizomycotina</taxon>
        <taxon>Dothideomycetes</taxon>
        <taxon>Pleosporomycetidae</taxon>
        <taxon>Pleosporales</taxon>
        <taxon>Massarineae</taxon>
        <taxon>Didymosphaeriaceae</taxon>
        <taxon>Pseudopithomyces</taxon>
    </lineage>
</organism>
<comment type="caution">
    <text evidence="2">The sequence shown here is derived from an EMBL/GenBank/DDBJ whole genome shotgun (WGS) entry which is preliminary data.</text>
</comment>
<feature type="domain" description="C2H2-type" evidence="1">
    <location>
        <begin position="293"/>
        <end position="317"/>
    </location>
</feature>
<dbReference type="PROSITE" id="PS00028">
    <property type="entry name" value="ZINC_FINGER_C2H2_1"/>
    <property type="match status" value="1"/>
</dbReference>
<dbReference type="AlphaFoldDB" id="A0AAN6M7Q9"/>
<dbReference type="InterPro" id="IPR013087">
    <property type="entry name" value="Znf_C2H2_type"/>
</dbReference>
<evidence type="ECO:0000259" key="1">
    <source>
        <dbReference type="PROSITE" id="PS00028"/>
    </source>
</evidence>
<accession>A0AAN6M7Q9</accession>
<keyword evidence="3" id="KW-1185">Reference proteome</keyword>
<sequence length="443" mass="52231">MSWDLNLCLDVWEKTVVPFHYFVKPKPQPTSPPSRSFFAFFSLPVDLQLMVYECCDTPTLFHLMQTSSRTRHAATKLFWENNFDDHWYHCLDYPLFAQEHNTYTIPRHCSEFASKITNIEIDLVRINFLSEADDEACKSTIAKAKDFWVKVEKVFPSVRNVILAGCTPREARPPPPGELDEEYTTIETAVDCAPAHIKAHIAFVAFPNPERDRAPRHTLWKVRSREQPAWQVLDNDWKPTRVFLPNRKWTVSPLGDYKTYNQIYHSVLLESRGLEWLMKESYARYAMHDIIYCPRLDCHETFKQRVLWKQHLSSSDHGRFEIRHQSERNPMLQLFCYKHTPELEKEAIEKRQQRLHTHLIEAEKIERRVGHGWGPPRSEQRRLFEEEFLAQIRKESLYIPKEPGPECMSPDELYLDGLWADFSHSHIYHACSGTGEGHVCYRD</sequence>
<dbReference type="Proteomes" id="UP001280581">
    <property type="component" value="Unassembled WGS sequence"/>
</dbReference>
<evidence type="ECO:0000313" key="3">
    <source>
        <dbReference type="Proteomes" id="UP001280581"/>
    </source>
</evidence>
<protein>
    <recommendedName>
        <fullName evidence="1">C2H2-type domain-containing protein</fullName>
    </recommendedName>
</protein>
<evidence type="ECO:0000313" key="2">
    <source>
        <dbReference type="EMBL" id="KAK3216537.1"/>
    </source>
</evidence>